<feature type="domain" description="SAV-6107-like HEPN" evidence="1">
    <location>
        <begin position="33"/>
        <end position="129"/>
    </location>
</feature>
<dbReference type="STRING" id="1073574.GOARA_089_00500"/>
<evidence type="ECO:0000313" key="3">
    <source>
        <dbReference type="Proteomes" id="UP000035088"/>
    </source>
</evidence>
<dbReference type="InterPro" id="IPR040891">
    <property type="entry name" value="HEPN_SAV_6107"/>
</dbReference>
<evidence type="ECO:0000313" key="2">
    <source>
        <dbReference type="EMBL" id="GAB11867.1"/>
    </source>
</evidence>
<gene>
    <name evidence="2" type="ORF">GOARA_089_00500</name>
</gene>
<comment type="caution">
    <text evidence="2">The sequence shown here is derived from an EMBL/GenBank/DDBJ whole genome shotgun (WGS) entry which is preliminary data.</text>
</comment>
<protein>
    <recommendedName>
        <fullName evidence="1">SAV-6107-like HEPN domain-containing protein</fullName>
    </recommendedName>
</protein>
<dbReference type="OrthoDB" id="4379332at2"/>
<dbReference type="RefSeq" id="WP_007323941.1">
    <property type="nucleotide sequence ID" value="NZ_BAEE01000089.1"/>
</dbReference>
<reference evidence="2 3" key="1">
    <citation type="submission" date="2011-11" db="EMBL/GenBank/DDBJ databases">
        <title>Whole genome shotgun sequence of Gordonia araii NBRC 100433.</title>
        <authorList>
            <person name="Yoshida Y."/>
            <person name="Hosoyama A."/>
            <person name="Tsuchikane K."/>
            <person name="Katsumata H."/>
            <person name="Yamazaki S."/>
            <person name="Fujita N."/>
        </authorList>
    </citation>
    <scope>NUCLEOTIDE SEQUENCE [LARGE SCALE GENOMIC DNA]</scope>
    <source>
        <strain evidence="2 3">NBRC 100433</strain>
    </source>
</reference>
<name>G7H7P2_9ACTN</name>
<evidence type="ECO:0000259" key="1">
    <source>
        <dbReference type="Pfam" id="PF18726"/>
    </source>
</evidence>
<dbReference type="Pfam" id="PF18726">
    <property type="entry name" value="HEPN_SAV_6107"/>
    <property type="match status" value="1"/>
</dbReference>
<proteinExistence type="predicted"/>
<keyword evidence="3" id="KW-1185">Reference proteome</keyword>
<dbReference type="AlphaFoldDB" id="G7H7P2"/>
<organism evidence="2 3">
    <name type="scientific">Gordonia araii NBRC 100433</name>
    <dbReference type="NCBI Taxonomy" id="1073574"/>
    <lineage>
        <taxon>Bacteria</taxon>
        <taxon>Bacillati</taxon>
        <taxon>Actinomycetota</taxon>
        <taxon>Actinomycetes</taxon>
        <taxon>Mycobacteriales</taxon>
        <taxon>Gordoniaceae</taxon>
        <taxon>Gordonia</taxon>
    </lineage>
</organism>
<accession>G7H7P2</accession>
<dbReference type="EMBL" id="BAEE01000089">
    <property type="protein sequence ID" value="GAB11867.1"/>
    <property type="molecule type" value="Genomic_DNA"/>
</dbReference>
<sequence>MTTGNAIETKVVVDAHRLLDQAIRIADDGDLVADRAERYRLYYLAALRTAGAALAVLESRRRAPRGQRNAWVRLGAQGSTAPESGVERFADFFAAHSVVRQRIETGLVHDVEQAAVARLRVGLTDFIATTESILADYEQGKASSESRTA</sequence>
<dbReference type="Proteomes" id="UP000035088">
    <property type="component" value="Unassembled WGS sequence"/>
</dbReference>